<dbReference type="SUPFAM" id="SSF63825">
    <property type="entry name" value="YWTD domain"/>
    <property type="match status" value="1"/>
</dbReference>
<dbReference type="Gene3D" id="2.120.10.30">
    <property type="entry name" value="TolB, C-terminal domain"/>
    <property type="match status" value="1"/>
</dbReference>
<sequence length="396" mass="44500">MKDLKENLKRIIEDREQNLSKVKQRKNKVKSKIHTMRVKINKHLDSIERKILQDLGNVEKSVISEIRCIHTKLLDQTRTVEELEINISAIKKYTSDLQIFVGMKKVESDIEYVEKLLVSLLEDGSLQQVDIVFKENHKLSDILSIVGTLEISPMCPSRSFTGCTITPKGMIVLVDWDYDQMIMASENGSLVIKNNISSQPVDVSCIDDKTFAISYNVYPSKIGIINLSSAPQENKIGTTNMFYGITNRQGRLIYCSRGKGIQSVDFIGNNACTIVEGREMSDWSYVAASGDKLYHTDPTTNTVTCYNITGEKGWEYKDDSILQNIRGVTTDQADNAYVASLGNDSIVVISTDGKHARRLLGKEDGLIQPCGIYIDKTRNNMLVSCFNGDVHMYKVS</sequence>
<accession>A0A8B6DZX7</accession>
<name>A0A8B6DZX7_MYTGA</name>
<dbReference type="Proteomes" id="UP000596742">
    <property type="component" value="Unassembled WGS sequence"/>
</dbReference>
<organism evidence="2 3">
    <name type="scientific">Mytilus galloprovincialis</name>
    <name type="common">Mediterranean mussel</name>
    <dbReference type="NCBI Taxonomy" id="29158"/>
    <lineage>
        <taxon>Eukaryota</taxon>
        <taxon>Metazoa</taxon>
        <taxon>Spiralia</taxon>
        <taxon>Lophotrochozoa</taxon>
        <taxon>Mollusca</taxon>
        <taxon>Bivalvia</taxon>
        <taxon>Autobranchia</taxon>
        <taxon>Pteriomorphia</taxon>
        <taxon>Mytilida</taxon>
        <taxon>Mytiloidea</taxon>
        <taxon>Mytilidae</taxon>
        <taxon>Mytilinae</taxon>
        <taxon>Mytilus</taxon>
    </lineage>
</organism>
<protein>
    <submittedName>
        <fullName evidence="2">Uncharacterized protein</fullName>
    </submittedName>
</protein>
<evidence type="ECO:0000313" key="3">
    <source>
        <dbReference type="Proteomes" id="UP000596742"/>
    </source>
</evidence>
<dbReference type="InterPro" id="IPR011042">
    <property type="entry name" value="6-blade_b-propeller_TolB-like"/>
</dbReference>
<dbReference type="EMBL" id="UYJE01004397">
    <property type="protein sequence ID" value="VDI27713.1"/>
    <property type="molecule type" value="Genomic_DNA"/>
</dbReference>
<comment type="caution">
    <text evidence="2">The sequence shown here is derived from an EMBL/GenBank/DDBJ whole genome shotgun (WGS) entry which is preliminary data.</text>
</comment>
<keyword evidence="1" id="KW-0175">Coiled coil</keyword>
<dbReference type="OrthoDB" id="6140876at2759"/>
<proteinExistence type="predicted"/>
<keyword evidence="3" id="KW-1185">Reference proteome</keyword>
<feature type="coiled-coil region" evidence="1">
    <location>
        <begin position="1"/>
        <end position="32"/>
    </location>
</feature>
<reference evidence="2" key="1">
    <citation type="submission" date="2018-11" db="EMBL/GenBank/DDBJ databases">
        <authorList>
            <person name="Alioto T."/>
            <person name="Alioto T."/>
        </authorList>
    </citation>
    <scope>NUCLEOTIDE SEQUENCE</scope>
</reference>
<evidence type="ECO:0000256" key="1">
    <source>
        <dbReference type="SAM" id="Coils"/>
    </source>
</evidence>
<evidence type="ECO:0000313" key="2">
    <source>
        <dbReference type="EMBL" id="VDI27713.1"/>
    </source>
</evidence>
<dbReference type="AlphaFoldDB" id="A0A8B6DZX7"/>
<gene>
    <name evidence="2" type="ORF">MGAL_10B074625</name>
</gene>